<dbReference type="InterPro" id="IPR006311">
    <property type="entry name" value="TAT_signal"/>
</dbReference>
<dbReference type="InterPro" id="IPR015943">
    <property type="entry name" value="WD40/YVTN_repeat-like_dom_sf"/>
</dbReference>
<accession>A0ABU4H2I1</accession>
<keyword evidence="4" id="KW-1185">Reference proteome</keyword>
<dbReference type="Gene3D" id="2.130.10.10">
    <property type="entry name" value="YVTN repeat-like/Quinoprotein amine dehydrogenase"/>
    <property type="match status" value="1"/>
</dbReference>
<dbReference type="PROSITE" id="PS51257">
    <property type="entry name" value="PROKAR_LIPOPROTEIN"/>
    <property type="match status" value="1"/>
</dbReference>
<name>A0ABU4H2I1_9MICO</name>
<dbReference type="InterPro" id="IPR047697">
    <property type="entry name" value="AztD-like"/>
</dbReference>
<evidence type="ECO:0000313" key="4">
    <source>
        <dbReference type="Proteomes" id="UP001283109"/>
    </source>
</evidence>
<organism evidence="3 4">
    <name type="scientific">Microbacterium arthrosphaerae</name>
    <dbReference type="NCBI Taxonomy" id="792652"/>
    <lineage>
        <taxon>Bacteria</taxon>
        <taxon>Bacillati</taxon>
        <taxon>Actinomycetota</taxon>
        <taxon>Actinomycetes</taxon>
        <taxon>Micrococcales</taxon>
        <taxon>Microbacteriaceae</taxon>
        <taxon>Microbacterium</taxon>
    </lineage>
</organism>
<reference evidence="3 4" key="1">
    <citation type="submission" date="2023-11" db="EMBL/GenBank/DDBJ databases">
        <title>Draft genome sequence of Microbacterium arthrosphaerae JCM 30492.</title>
        <authorList>
            <person name="Zhang G."/>
            <person name="Ding Y."/>
        </authorList>
    </citation>
    <scope>NUCLEOTIDE SEQUENCE [LARGE SCALE GENOMIC DNA]</scope>
    <source>
        <strain evidence="3 4">JCM 30492</strain>
    </source>
</reference>
<evidence type="ECO:0000313" key="3">
    <source>
        <dbReference type="EMBL" id="MDW4573549.1"/>
    </source>
</evidence>
<gene>
    <name evidence="3" type="primary">aztD</name>
    <name evidence="3" type="ORF">R8Z58_12265</name>
</gene>
<evidence type="ECO:0000256" key="2">
    <source>
        <dbReference type="SAM" id="SignalP"/>
    </source>
</evidence>
<evidence type="ECO:0000256" key="1">
    <source>
        <dbReference type="SAM" id="MobiDB-lite"/>
    </source>
</evidence>
<feature type="signal peptide" evidence="2">
    <location>
        <begin position="1"/>
        <end position="23"/>
    </location>
</feature>
<dbReference type="NCBIfam" id="NF038015">
    <property type="entry name" value="AztD"/>
    <property type="match status" value="1"/>
</dbReference>
<keyword evidence="2" id="KW-0732">Signal</keyword>
<proteinExistence type="predicted"/>
<dbReference type="RefSeq" id="WP_318354048.1">
    <property type="nucleotide sequence ID" value="NZ_JAWQEV010000003.1"/>
</dbReference>
<dbReference type="Proteomes" id="UP001283109">
    <property type="component" value="Unassembled WGS sequence"/>
</dbReference>
<feature type="chain" id="PRO_5045725573" evidence="2">
    <location>
        <begin position="24"/>
        <end position="432"/>
    </location>
</feature>
<dbReference type="PROSITE" id="PS51318">
    <property type="entry name" value="TAT"/>
    <property type="match status" value="1"/>
</dbReference>
<sequence>MRTHMLRRAGLIAVAAGAVATLAACSTPVAAPADAGDSTPAAVKAGSRIAVAYEGGILVLDGETLETVADLDAEEFTRLNAAGDGRHVMVTMSEGFQVLDTAAGTTGEPELTDLVFEADTPGHVVRHGGKTILYADGTSDTTIFDTDALATAGGDGELPDTETVPGLEAHHGVSVVLEDGTFLTTVGDADGRTGISVQDASGAQVATSDACPGVHGEGTAADEAVVFGCENGALLYHDGEIVKLEAPDQPYGRMGNAYVSETSPLVVGDYKSDPDAEGYLLEAVTVIDTEAHTLEVVDLPEGVSYTFRDIARGPEDLAYILASDGSIHVFDPATREITDAYPVVEAWESPVEWQDPHPAILVDGDIAYVTEPAANAIHAVDLTTGEIVSSATLDVTPNEIAQSAGTNRATVSATSAGRDDPSSSTVVRRPTR</sequence>
<dbReference type="InterPro" id="IPR011044">
    <property type="entry name" value="Quino_amine_DH_bsu"/>
</dbReference>
<protein>
    <submittedName>
        <fullName evidence="3">Zinc metallochaperone AztD</fullName>
    </submittedName>
</protein>
<dbReference type="EMBL" id="JAWQEV010000003">
    <property type="protein sequence ID" value="MDW4573549.1"/>
    <property type="molecule type" value="Genomic_DNA"/>
</dbReference>
<comment type="caution">
    <text evidence="3">The sequence shown here is derived from an EMBL/GenBank/DDBJ whole genome shotgun (WGS) entry which is preliminary data.</text>
</comment>
<dbReference type="SUPFAM" id="SSF50969">
    <property type="entry name" value="YVTN repeat-like/Quinoprotein amine dehydrogenase"/>
    <property type="match status" value="1"/>
</dbReference>
<feature type="compositionally biased region" description="Polar residues" evidence="1">
    <location>
        <begin position="399"/>
        <end position="415"/>
    </location>
</feature>
<feature type="region of interest" description="Disordered" evidence="1">
    <location>
        <begin position="399"/>
        <end position="432"/>
    </location>
</feature>